<accession>A0A0V1ISF3</accession>
<name>A0A0V1ISF3_TRIPS</name>
<reference evidence="1 2" key="1">
    <citation type="submission" date="2015-01" db="EMBL/GenBank/DDBJ databases">
        <title>Evolution of Trichinella species and genotypes.</title>
        <authorList>
            <person name="Korhonen P.K."/>
            <person name="Edoardo P."/>
            <person name="Giuseppe L.R."/>
            <person name="Gasser R.B."/>
        </authorList>
    </citation>
    <scope>NUCLEOTIDE SEQUENCE [LARGE SCALE GENOMIC DNA]</scope>
    <source>
        <strain evidence="1">ISS588</strain>
    </source>
</reference>
<dbReference type="Proteomes" id="UP000054805">
    <property type="component" value="Unassembled WGS sequence"/>
</dbReference>
<organism evidence="1 2">
    <name type="scientific">Trichinella pseudospiralis</name>
    <name type="common">Parasitic roundworm</name>
    <dbReference type="NCBI Taxonomy" id="6337"/>
    <lineage>
        <taxon>Eukaryota</taxon>
        <taxon>Metazoa</taxon>
        <taxon>Ecdysozoa</taxon>
        <taxon>Nematoda</taxon>
        <taxon>Enoplea</taxon>
        <taxon>Dorylaimia</taxon>
        <taxon>Trichinellida</taxon>
        <taxon>Trichinellidae</taxon>
        <taxon>Trichinella</taxon>
    </lineage>
</organism>
<dbReference type="AlphaFoldDB" id="A0A0V1ISF3"/>
<evidence type="ECO:0000313" key="2">
    <source>
        <dbReference type="Proteomes" id="UP000054805"/>
    </source>
</evidence>
<sequence>MLSGRERACEVAFCSSVLRALNGWKLFSRRRSFNITDLAVTALGASRLTLLVRKMTRAGVVFTFHCLQY</sequence>
<proteinExistence type="predicted"/>
<protein>
    <submittedName>
        <fullName evidence="1">Uncharacterized protein</fullName>
    </submittedName>
</protein>
<evidence type="ECO:0000313" key="1">
    <source>
        <dbReference type="EMBL" id="KRZ25616.1"/>
    </source>
</evidence>
<gene>
    <name evidence="1" type="ORF">T4B_7333</name>
</gene>
<dbReference type="EMBL" id="JYDS01000098">
    <property type="protein sequence ID" value="KRZ25616.1"/>
    <property type="molecule type" value="Genomic_DNA"/>
</dbReference>
<comment type="caution">
    <text evidence="1">The sequence shown here is derived from an EMBL/GenBank/DDBJ whole genome shotgun (WGS) entry which is preliminary data.</text>
</comment>
<keyword evidence="2" id="KW-1185">Reference proteome</keyword>